<comment type="subunit">
    <text evidence="23">Interacts with SNX17. Interacts with SELPLG/PSGL1 and PODXL2 and mediates neutrophil adhesion and leukocyte rolling. This interaction requires the sialyl-Lewis X epitope of SELPLG and PODXL2, and specific tyrosine sulfation on SELPLG. Interacts (via C-type lectin domain) with alpha-IIb/beta3 integrin ITGA2B:ITGB3 and alpha-V/beta-3 integrin ITGAV:ITGB3. Interacts with alpha5/beta1 integrin ITGA5:ITGB1 and alpha4/beta1 integrin ITGA4:ITGB.</text>
</comment>
<evidence type="ECO:0000256" key="5">
    <source>
        <dbReference type="ARBA" id="ARBA00022659"/>
    </source>
</evidence>
<keyword evidence="7" id="KW-0479">Metal-binding</keyword>
<dbReference type="CDD" id="cd00054">
    <property type="entry name" value="EGF_CA"/>
    <property type="match status" value="1"/>
</dbReference>
<evidence type="ECO:0000256" key="20">
    <source>
        <dbReference type="ARBA" id="ARBA00044337"/>
    </source>
</evidence>
<reference evidence="29" key="2">
    <citation type="submission" date="2025-09" db="UniProtKB">
        <authorList>
            <consortium name="Ensembl"/>
        </authorList>
    </citation>
    <scope>IDENTIFICATION</scope>
</reference>
<keyword evidence="30" id="KW-1185">Reference proteome</keyword>
<comment type="function">
    <text evidence="22">Ca(2+)-dependent receptor for myeloid cells that binds to carbohydrates on neutrophils and monocytes. Mediates the interaction of activated endothelial cells or platelets with leukocytes. The ligand recognized is sialyl-Lewis X. Mediates rapid rolling of leukocyte rolling over vascular surfaces during the initial steps in inflammation through interaction with SELPLG. Mediates cell-cell interactions and cell adhesion via the interaction with integrin alpha-IIb/beta3 (ITGA2B:ITGB3) and integrin alpha-V/beta-3 (ITGAV:ITGB3).</text>
</comment>
<dbReference type="PROSITE" id="PS50026">
    <property type="entry name" value="EGF_3"/>
    <property type="match status" value="1"/>
</dbReference>
<comment type="subcellular location">
    <subcellularLocation>
        <location evidence="1">Cell membrane</location>
        <topology evidence="1">Single-pass type I membrane protein</topology>
    </subcellularLocation>
</comment>
<keyword evidence="4 24" id="KW-0245">EGF-like domain</keyword>
<feature type="domain" description="Sushi" evidence="28">
    <location>
        <begin position="227"/>
        <end position="288"/>
    </location>
</feature>
<keyword evidence="14" id="KW-0472">Membrane</keyword>
<dbReference type="FunFam" id="2.10.70.10:FF:000001">
    <property type="entry name" value="Selectin P"/>
    <property type="match status" value="3"/>
</dbReference>
<evidence type="ECO:0000256" key="13">
    <source>
        <dbReference type="ARBA" id="ARBA00022989"/>
    </source>
</evidence>
<keyword evidence="6" id="KW-0812">Transmembrane</keyword>
<protein>
    <recommendedName>
        <fullName evidence="17">p-selectin</fullName>
    </recommendedName>
    <alternativeName>
        <fullName evidence="18">CD62 antigen-like family member P</fullName>
    </alternativeName>
    <alternativeName>
        <fullName evidence="20">Granule membrane protein 140</fullName>
    </alternativeName>
    <alternativeName>
        <fullName evidence="21">Leukocyte-endothelial cell adhesion molecule 3</fullName>
    </alternativeName>
    <alternativeName>
        <fullName evidence="19">Platelet activation dependent granule-external membrane protein</fullName>
    </alternativeName>
</protein>
<evidence type="ECO:0000313" key="30">
    <source>
        <dbReference type="Proteomes" id="UP000694541"/>
    </source>
</evidence>
<dbReference type="PANTHER" id="PTHR19325:SF484">
    <property type="entry name" value="P-SELECTIN"/>
    <property type="match status" value="1"/>
</dbReference>
<evidence type="ECO:0000256" key="14">
    <source>
        <dbReference type="ARBA" id="ARBA00023136"/>
    </source>
</evidence>
<evidence type="ECO:0000259" key="26">
    <source>
        <dbReference type="PROSITE" id="PS50026"/>
    </source>
</evidence>
<evidence type="ECO:0000256" key="12">
    <source>
        <dbReference type="ARBA" id="ARBA00022889"/>
    </source>
</evidence>
<evidence type="ECO:0000256" key="3">
    <source>
        <dbReference type="ARBA" id="ARBA00022475"/>
    </source>
</evidence>
<feature type="disulfide bond" evidence="24">
    <location>
        <begin position="158"/>
        <end position="167"/>
    </location>
</feature>
<dbReference type="AlphaFoldDB" id="A0A8B9M922"/>
<dbReference type="GO" id="GO:0005509">
    <property type="term" value="F:calcium ion binding"/>
    <property type="evidence" value="ECO:0007669"/>
    <property type="project" value="InterPro"/>
</dbReference>
<evidence type="ECO:0000256" key="17">
    <source>
        <dbReference type="ARBA" id="ARBA00044174"/>
    </source>
</evidence>
<evidence type="ECO:0000256" key="24">
    <source>
        <dbReference type="PROSITE-ProRule" id="PRU00076"/>
    </source>
</evidence>
<evidence type="ECO:0000256" key="15">
    <source>
        <dbReference type="ARBA" id="ARBA00023157"/>
    </source>
</evidence>
<dbReference type="Proteomes" id="UP000694541">
    <property type="component" value="Unplaced"/>
</dbReference>
<dbReference type="SUPFAM" id="SSF57535">
    <property type="entry name" value="Complement control module/SCR domain"/>
    <property type="match status" value="5"/>
</dbReference>
<evidence type="ECO:0000256" key="10">
    <source>
        <dbReference type="ARBA" id="ARBA00022737"/>
    </source>
</evidence>
<dbReference type="GO" id="GO:0030246">
    <property type="term" value="F:carbohydrate binding"/>
    <property type="evidence" value="ECO:0007669"/>
    <property type="project" value="UniProtKB-KW"/>
</dbReference>
<dbReference type="GO" id="GO:0007155">
    <property type="term" value="P:cell adhesion"/>
    <property type="evidence" value="ECO:0007669"/>
    <property type="project" value="UniProtKB-KW"/>
</dbReference>
<evidence type="ECO:0000256" key="11">
    <source>
        <dbReference type="ARBA" id="ARBA00022837"/>
    </source>
</evidence>
<evidence type="ECO:0000259" key="28">
    <source>
        <dbReference type="PROSITE" id="PS50923"/>
    </source>
</evidence>
<feature type="domain" description="C-type lectin" evidence="27">
    <location>
        <begin position="11"/>
        <end position="132"/>
    </location>
</feature>
<name>A0A8B9M922_9AVES</name>
<dbReference type="InterPro" id="IPR000742">
    <property type="entry name" value="EGF"/>
</dbReference>
<keyword evidence="15 24" id="KW-1015">Disulfide bond</keyword>
<dbReference type="Pfam" id="PF00008">
    <property type="entry name" value="EGF"/>
    <property type="match status" value="1"/>
</dbReference>
<evidence type="ECO:0000256" key="19">
    <source>
        <dbReference type="ARBA" id="ARBA00044292"/>
    </source>
</evidence>
<evidence type="ECO:0000256" key="22">
    <source>
        <dbReference type="ARBA" id="ARBA00045502"/>
    </source>
</evidence>
<keyword evidence="3" id="KW-1003">Cell membrane</keyword>
<comment type="caution">
    <text evidence="24">Lacks conserved residue(s) required for the propagation of feature annotation.</text>
</comment>
<keyword evidence="9" id="KW-0430">Lectin</keyword>
<reference evidence="29" key="1">
    <citation type="submission" date="2025-08" db="UniProtKB">
        <authorList>
            <consortium name="Ensembl"/>
        </authorList>
    </citation>
    <scope>IDENTIFICATION</scope>
</reference>
<dbReference type="InterPro" id="IPR001304">
    <property type="entry name" value="C-type_lectin-like"/>
</dbReference>
<evidence type="ECO:0000256" key="8">
    <source>
        <dbReference type="ARBA" id="ARBA00022729"/>
    </source>
</evidence>
<sequence length="553" mass="60483">LIALPCSQLTLLAWTYHYSDQGDYTWEQARNYCQTFFTDLVAIQNKQEIKYLNETLPFHGRYYWIGIRKLGGTWTWVGTRKALTKEAENWADGEPNNRRSNQDCVEIYIKRQWESGKWNDEPCNRKKKALCYRASCQPFPCSQRGECVETIGSYRCECYPGFHGPECEDVVQCTKLEPKGVSMNCSHPYGDFSYNSTCVFGCQEGFERRGAGMLRCLPSQQWSADTPTCTVLSAPDRGELNCSHLHGDFAFGSTCAFSCQTGFALMGSESRECTAMGTWTGDAPRCEGRLNCSHLHGDFTFGSICAFSCQTGFALMGSESRECTAMGAWTGDAPRCEGRLNCSHLHGDFVFGSTCAFSCQMGFALMGSGSRECTAMGTWTGDSPHCEGRDVLRCLGPLVPTGELNCSHLHGDFVFGSTCTFSCQMGFVLSGPETRECTAMGTWTGDSPHCEGRAAARTQGVTGLGVTVGFSPLLSCARELHLQLHVHLFLRGGVCSDGSRGALVCGHRELDQASPCLCRYGGTPCSSSTGVCVSSFLQHILNVVGGTPVAWVL</sequence>
<dbReference type="InterPro" id="IPR016187">
    <property type="entry name" value="CTDL_fold"/>
</dbReference>
<dbReference type="InterPro" id="IPR001881">
    <property type="entry name" value="EGF-like_Ca-bd_dom"/>
</dbReference>
<dbReference type="PROSITE" id="PS00022">
    <property type="entry name" value="EGF_1"/>
    <property type="match status" value="1"/>
</dbReference>
<feature type="domain" description="Sushi" evidence="28">
    <location>
        <begin position="334"/>
        <end position="388"/>
    </location>
</feature>
<dbReference type="CDD" id="cd03592">
    <property type="entry name" value="CLECT_selectins_like"/>
    <property type="match status" value="1"/>
</dbReference>
<dbReference type="Gene3D" id="2.10.70.10">
    <property type="entry name" value="Complement Module, domain 1"/>
    <property type="match status" value="5"/>
</dbReference>
<evidence type="ECO:0000256" key="4">
    <source>
        <dbReference type="ARBA" id="ARBA00022536"/>
    </source>
</evidence>
<feature type="disulfide bond" evidence="25">
    <location>
        <begin position="423"/>
        <end position="450"/>
    </location>
</feature>
<dbReference type="FunFam" id="3.10.100.10:FF:000007">
    <property type="entry name" value="L-selectin"/>
    <property type="match status" value="1"/>
</dbReference>
<dbReference type="InterPro" id="IPR016186">
    <property type="entry name" value="C-type_lectin-like/link_sf"/>
</dbReference>
<organism evidence="29 30">
    <name type="scientific">Accipiter nisus</name>
    <name type="common">Eurasian sparrowhawk</name>
    <dbReference type="NCBI Taxonomy" id="211598"/>
    <lineage>
        <taxon>Eukaryota</taxon>
        <taxon>Metazoa</taxon>
        <taxon>Chordata</taxon>
        <taxon>Craniata</taxon>
        <taxon>Vertebrata</taxon>
        <taxon>Euteleostomi</taxon>
        <taxon>Archelosauria</taxon>
        <taxon>Archosauria</taxon>
        <taxon>Dinosauria</taxon>
        <taxon>Saurischia</taxon>
        <taxon>Theropoda</taxon>
        <taxon>Coelurosauria</taxon>
        <taxon>Aves</taxon>
        <taxon>Neognathae</taxon>
        <taxon>Neoaves</taxon>
        <taxon>Telluraves</taxon>
        <taxon>Accipitrimorphae</taxon>
        <taxon>Accipitriformes</taxon>
        <taxon>Accipitridae</taxon>
        <taxon>Accipitrinae</taxon>
        <taxon>Accipiter</taxon>
    </lineage>
</organism>
<dbReference type="CDD" id="cd00033">
    <property type="entry name" value="CCP"/>
    <property type="match status" value="5"/>
</dbReference>
<evidence type="ECO:0000256" key="25">
    <source>
        <dbReference type="PROSITE-ProRule" id="PRU00302"/>
    </source>
</evidence>
<feature type="disulfide bond" evidence="25">
    <location>
        <begin position="359"/>
        <end position="386"/>
    </location>
</feature>
<evidence type="ECO:0000256" key="7">
    <source>
        <dbReference type="ARBA" id="ARBA00022723"/>
    </source>
</evidence>
<evidence type="ECO:0000256" key="1">
    <source>
        <dbReference type="ARBA" id="ARBA00004251"/>
    </source>
</evidence>
<dbReference type="GO" id="GO:0005886">
    <property type="term" value="C:plasma membrane"/>
    <property type="evidence" value="ECO:0007669"/>
    <property type="project" value="UniProtKB-SubCell"/>
</dbReference>
<dbReference type="SMART" id="SM00032">
    <property type="entry name" value="CCP"/>
    <property type="match status" value="5"/>
</dbReference>
<evidence type="ECO:0000313" key="29">
    <source>
        <dbReference type="Ensembl" id="ENSANIP00000004632.1"/>
    </source>
</evidence>
<keyword evidence="16" id="KW-0325">Glycoprotein</keyword>
<proteinExistence type="inferred from homology"/>
<feature type="disulfide bond" evidence="25">
    <location>
        <begin position="259"/>
        <end position="286"/>
    </location>
</feature>
<dbReference type="SMART" id="SM00179">
    <property type="entry name" value="EGF_CA"/>
    <property type="match status" value="1"/>
</dbReference>
<dbReference type="PROSITE" id="PS01186">
    <property type="entry name" value="EGF_2"/>
    <property type="match status" value="1"/>
</dbReference>
<evidence type="ECO:0000256" key="16">
    <source>
        <dbReference type="ARBA" id="ARBA00023180"/>
    </source>
</evidence>
<keyword evidence="12" id="KW-0130">Cell adhesion</keyword>
<keyword evidence="11" id="KW-0106">Calcium</keyword>
<dbReference type="InterPro" id="IPR002396">
    <property type="entry name" value="Selectin_superfamily"/>
</dbReference>
<feature type="domain" description="Sushi" evidence="28">
    <location>
        <begin position="392"/>
        <end position="452"/>
    </location>
</feature>
<dbReference type="PANTHER" id="PTHR19325">
    <property type="entry name" value="COMPLEMENT COMPONENT-RELATED SUSHI DOMAIN-CONTAINING"/>
    <property type="match status" value="1"/>
</dbReference>
<evidence type="ECO:0000256" key="6">
    <source>
        <dbReference type="ARBA" id="ARBA00022692"/>
    </source>
</evidence>
<accession>A0A8B9M922</accession>
<dbReference type="PROSITE" id="PS50923">
    <property type="entry name" value="SUSHI"/>
    <property type="match status" value="3"/>
</dbReference>
<evidence type="ECO:0000256" key="23">
    <source>
        <dbReference type="ARBA" id="ARBA00046840"/>
    </source>
</evidence>
<dbReference type="InterPro" id="IPR000436">
    <property type="entry name" value="Sushi_SCR_CCP_dom"/>
</dbReference>
<evidence type="ECO:0000256" key="9">
    <source>
        <dbReference type="ARBA" id="ARBA00022734"/>
    </source>
</evidence>
<dbReference type="PROSITE" id="PS50041">
    <property type="entry name" value="C_TYPE_LECTIN_2"/>
    <property type="match status" value="1"/>
</dbReference>
<dbReference type="PRINTS" id="PR00343">
    <property type="entry name" value="SELECTIN"/>
</dbReference>
<dbReference type="InterPro" id="IPR035976">
    <property type="entry name" value="Sushi/SCR/CCP_sf"/>
</dbReference>
<dbReference type="Pfam" id="PF00084">
    <property type="entry name" value="Sushi"/>
    <property type="match status" value="4"/>
</dbReference>
<evidence type="ECO:0000256" key="18">
    <source>
        <dbReference type="ARBA" id="ARBA00044221"/>
    </source>
</evidence>
<dbReference type="Pfam" id="PF00059">
    <property type="entry name" value="Lectin_C"/>
    <property type="match status" value="1"/>
</dbReference>
<dbReference type="FunFam" id="2.10.25.10:FF:000176">
    <property type="entry name" value="Selectin P"/>
    <property type="match status" value="1"/>
</dbReference>
<keyword evidence="13" id="KW-1133">Transmembrane helix</keyword>
<comment type="similarity">
    <text evidence="2">Belongs to the selectin/LECAM family.</text>
</comment>
<dbReference type="Gene3D" id="3.10.100.10">
    <property type="entry name" value="Mannose-Binding Protein A, subunit A"/>
    <property type="match status" value="1"/>
</dbReference>
<dbReference type="InterPro" id="IPR033991">
    <property type="entry name" value="Selectin_CTLD"/>
</dbReference>
<dbReference type="InterPro" id="IPR050350">
    <property type="entry name" value="Compl-Cell_Adhes-Reg"/>
</dbReference>
<dbReference type="Ensembl" id="ENSANIT00000004781.1">
    <property type="protein sequence ID" value="ENSANIP00000004632.1"/>
    <property type="gene ID" value="ENSANIG00000002817.1"/>
</dbReference>
<keyword evidence="10" id="KW-0677">Repeat</keyword>
<feature type="disulfide bond" evidence="25">
    <location>
        <begin position="394"/>
        <end position="437"/>
    </location>
</feature>
<dbReference type="Gene3D" id="2.10.25.10">
    <property type="entry name" value="Laminin"/>
    <property type="match status" value="1"/>
</dbReference>
<dbReference type="PROSITE" id="PS00615">
    <property type="entry name" value="C_TYPE_LECTIN_1"/>
    <property type="match status" value="1"/>
</dbReference>
<evidence type="ECO:0000256" key="2">
    <source>
        <dbReference type="ARBA" id="ARBA00007360"/>
    </source>
</evidence>
<feature type="domain" description="EGF-like" evidence="26">
    <location>
        <begin position="132"/>
        <end position="168"/>
    </location>
</feature>
<dbReference type="SUPFAM" id="SSF56436">
    <property type="entry name" value="C-type lectin-like"/>
    <property type="match status" value="1"/>
</dbReference>
<dbReference type="InterPro" id="IPR018378">
    <property type="entry name" value="C-type_lectin_CS"/>
</dbReference>
<evidence type="ECO:0000259" key="27">
    <source>
        <dbReference type="PROSITE" id="PS50041"/>
    </source>
</evidence>
<keyword evidence="5 25" id="KW-0768">Sushi</keyword>
<keyword evidence="8" id="KW-0732">Signal</keyword>
<dbReference type="SMART" id="SM00181">
    <property type="entry name" value="EGF"/>
    <property type="match status" value="4"/>
</dbReference>
<dbReference type="SMART" id="SM00034">
    <property type="entry name" value="CLECT"/>
    <property type="match status" value="1"/>
</dbReference>
<evidence type="ECO:0000256" key="21">
    <source>
        <dbReference type="ARBA" id="ARBA00044355"/>
    </source>
</evidence>